<comment type="caution">
    <text evidence="1">The sequence shown here is derived from an EMBL/GenBank/DDBJ whole genome shotgun (WGS) entry which is preliminary data.</text>
</comment>
<evidence type="ECO:0000313" key="1">
    <source>
        <dbReference type="EMBL" id="PEP87757.1"/>
    </source>
</evidence>
<organism evidence="1 2">
    <name type="scientific">Bacillus toyonensis</name>
    <dbReference type="NCBI Taxonomy" id="155322"/>
    <lineage>
        <taxon>Bacteria</taxon>
        <taxon>Bacillati</taxon>
        <taxon>Bacillota</taxon>
        <taxon>Bacilli</taxon>
        <taxon>Bacillales</taxon>
        <taxon>Bacillaceae</taxon>
        <taxon>Bacillus</taxon>
        <taxon>Bacillus cereus group</taxon>
    </lineage>
</organism>
<protein>
    <recommendedName>
        <fullName evidence="3">Fur-regulated basic protein FbpA</fullName>
    </recommendedName>
</protein>
<proteinExistence type="predicted"/>
<dbReference type="Pfam" id="PF13076">
    <property type="entry name" value="Fur_reg_FbpA"/>
    <property type="match status" value="1"/>
</dbReference>
<dbReference type="InterPro" id="IPR025072">
    <property type="entry name" value="Fur_reg_FbpA"/>
</dbReference>
<accession>A0A2A8H4A4</accession>
<reference evidence="1 2" key="1">
    <citation type="submission" date="2017-09" db="EMBL/GenBank/DDBJ databases">
        <title>Large-scale bioinformatics analysis of Bacillus genomes uncovers conserved roles of natural products in bacterial physiology.</title>
        <authorList>
            <consortium name="Agbiome Team Llc"/>
            <person name="Bleich R.M."/>
            <person name="Grubbs K.J."/>
            <person name="Santa Maria K.C."/>
            <person name="Allen S.E."/>
            <person name="Farag S."/>
            <person name="Shank E.A."/>
            <person name="Bowers A."/>
        </authorList>
    </citation>
    <scope>NUCLEOTIDE SEQUENCE [LARGE SCALE GENOMIC DNA]</scope>
    <source>
        <strain evidence="1 2">AFS021349</strain>
    </source>
</reference>
<evidence type="ECO:0000313" key="2">
    <source>
        <dbReference type="Proteomes" id="UP000220841"/>
    </source>
</evidence>
<dbReference type="EMBL" id="NUBY01000309">
    <property type="protein sequence ID" value="PEP87757.1"/>
    <property type="molecule type" value="Genomic_DNA"/>
</dbReference>
<evidence type="ECO:0008006" key="3">
    <source>
        <dbReference type="Google" id="ProtNLM"/>
    </source>
</evidence>
<gene>
    <name evidence="1" type="ORF">CN585_29590</name>
</gene>
<name>A0A2A8H4A4_9BACI</name>
<dbReference type="Proteomes" id="UP000220841">
    <property type="component" value="Unassembled WGS sequence"/>
</dbReference>
<dbReference type="AlphaFoldDB" id="A0A2A8H4A4"/>
<sequence>MDKKDRVIEKLIQRNIFKLRDGRDLFEGSCEELERLLKGEKQVSMKKVRVMSEEQRKKGYRTFSKGWNGVRLHGSFIKK</sequence>